<proteinExistence type="predicted"/>
<evidence type="ECO:0000313" key="2">
    <source>
        <dbReference type="Proteomes" id="UP001158067"/>
    </source>
</evidence>
<dbReference type="Proteomes" id="UP001158067">
    <property type="component" value="Unassembled WGS sequence"/>
</dbReference>
<accession>A0ABY1QEI1</accession>
<name>A0ABY1QEI1_9BACT</name>
<comment type="caution">
    <text evidence="1">The sequence shown here is derived from an EMBL/GenBank/DDBJ whole genome shotgun (WGS) entry which is preliminary data.</text>
</comment>
<sequence>MVKDRLWDVPLMQFGFVSLVDLKDSGVELSGVARHTNVCHNHWMRVEMVYVHASIAPSMRLPDARRAAR</sequence>
<gene>
    <name evidence="1" type="ORF">SAMN06265222_110143</name>
</gene>
<keyword evidence="2" id="KW-1185">Reference proteome</keyword>
<dbReference type="EMBL" id="FXUG01000010">
    <property type="protein sequence ID" value="SMP67302.1"/>
    <property type="molecule type" value="Genomic_DNA"/>
</dbReference>
<organism evidence="1 2">
    <name type="scientific">Neorhodopirellula lusitana</name>
    <dbReference type="NCBI Taxonomy" id="445327"/>
    <lineage>
        <taxon>Bacteria</taxon>
        <taxon>Pseudomonadati</taxon>
        <taxon>Planctomycetota</taxon>
        <taxon>Planctomycetia</taxon>
        <taxon>Pirellulales</taxon>
        <taxon>Pirellulaceae</taxon>
        <taxon>Neorhodopirellula</taxon>
    </lineage>
</organism>
<protein>
    <submittedName>
        <fullName evidence="1">Uncharacterized protein</fullName>
    </submittedName>
</protein>
<reference evidence="1 2" key="1">
    <citation type="submission" date="2017-05" db="EMBL/GenBank/DDBJ databases">
        <authorList>
            <person name="Varghese N."/>
            <person name="Submissions S."/>
        </authorList>
    </citation>
    <scope>NUCLEOTIDE SEQUENCE [LARGE SCALE GENOMIC DNA]</scope>
    <source>
        <strain evidence="1 2">DSM 25457</strain>
    </source>
</reference>
<evidence type="ECO:0000313" key="1">
    <source>
        <dbReference type="EMBL" id="SMP67302.1"/>
    </source>
</evidence>